<reference evidence="2" key="1">
    <citation type="submission" date="2020-03" db="EMBL/GenBank/DDBJ databases">
        <authorList>
            <person name="Weist P."/>
        </authorList>
    </citation>
    <scope>NUCLEOTIDE SEQUENCE</scope>
</reference>
<comment type="caution">
    <text evidence="2">The sequence shown here is derived from an EMBL/GenBank/DDBJ whole genome shotgun (WGS) entry which is preliminary data.</text>
</comment>
<evidence type="ECO:0000256" key="1">
    <source>
        <dbReference type="SAM" id="MobiDB-lite"/>
    </source>
</evidence>
<dbReference type="PANTHER" id="PTHR34759:SF1">
    <property type="entry name" value="SPERMATOGENESIS-ASSOCIATED PROTEIN 48"/>
    <property type="match status" value="1"/>
</dbReference>
<gene>
    <name evidence="2" type="ORF">PLEPLA_LOCUS13052</name>
</gene>
<proteinExistence type="predicted"/>
<dbReference type="AlphaFoldDB" id="A0A9N7U6J4"/>
<evidence type="ECO:0008006" key="4">
    <source>
        <dbReference type="Google" id="ProtNLM"/>
    </source>
</evidence>
<name>A0A9N7U6J4_PLEPL</name>
<feature type="compositionally biased region" description="Polar residues" evidence="1">
    <location>
        <begin position="7"/>
        <end position="25"/>
    </location>
</feature>
<evidence type="ECO:0000313" key="3">
    <source>
        <dbReference type="Proteomes" id="UP001153269"/>
    </source>
</evidence>
<evidence type="ECO:0000313" key="2">
    <source>
        <dbReference type="EMBL" id="CAB1425122.1"/>
    </source>
</evidence>
<feature type="region of interest" description="Disordered" evidence="1">
    <location>
        <begin position="76"/>
        <end position="97"/>
    </location>
</feature>
<dbReference type="PANTHER" id="PTHR34759">
    <property type="entry name" value="SPERMATOGENESIS-ASSOCIATED PROTEIN 48"/>
    <property type="match status" value="1"/>
</dbReference>
<organism evidence="2 3">
    <name type="scientific">Pleuronectes platessa</name>
    <name type="common">European plaice</name>
    <dbReference type="NCBI Taxonomy" id="8262"/>
    <lineage>
        <taxon>Eukaryota</taxon>
        <taxon>Metazoa</taxon>
        <taxon>Chordata</taxon>
        <taxon>Craniata</taxon>
        <taxon>Vertebrata</taxon>
        <taxon>Euteleostomi</taxon>
        <taxon>Actinopterygii</taxon>
        <taxon>Neopterygii</taxon>
        <taxon>Teleostei</taxon>
        <taxon>Neoteleostei</taxon>
        <taxon>Acanthomorphata</taxon>
        <taxon>Carangaria</taxon>
        <taxon>Pleuronectiformes</taxon>
        <taxon>Pleuronectoidei</taxon>
        <taxon>Pleuronectidae</taxon>
        <taxon>Pleuronectes</taxon>
    </lineage>
</organism>
<protein>
    <recommendedName>
        <fullName evidence="4">Spermatogenesis-associated protein 48</fullName>
    </recommendedName>
</protein>
<sequence length="213" mass="23742">MGEKGTEGSTTADKVQPSTSGSLINTLDHRWDDISSDVRLWTDPVAVRRFRYTSTTHRTYEKVGWETKFPRCLNEPETSLTRKADPLSEGPSTRRYNSRPQLWQSIGAEWSRQQLRPRYDAKKPISFCSGFPRSGQIPLYTGTIGSKNMDSIDNMDDTFQPLTLKRSIVPPYTPTARRTTIPGYTGRAAYADGGADAALPVRLLLAPLGESSP</sequence>
<dbReference type="EMBL" id="CADEAL010000779">
    <property type="protein sequence ID" value="CAB1425122.1"/>
    <property type="molecule type" value="Genomic_DNA"/>
</dbReference>
<keyword evidence="3" id="KW-1185">Reference proteome</keyword>
<dbReference type="Pfam" id="PF15073">
    <property type="entry name" value="SPATA48"/>
    <property type="match status" value="1"/>
</dbReference>
<dbReference type="Proteomes" id="UP001153269">
    <property type="component" value="Unassembled WGS sequence"/>
</dbReference>
<accession>A0A9N7U6J4</accession>
<dbReference type="InterPro" id="IPR027867">
    <property type="entry name" value="SPATA48"/>
</dbReference>
<feature type="region of interest" description="Disordered" evidence="1">
    <location>
        <begin position="1"/>
        <end position="25"/>
    </location>
</feature>